<gene>
    <name evidence="2" type="ORF">Wenmar_03798</name>
</gene>
<dbReference type="Proteomes" id="UP000035100">
    <property type="component" value="Unassembled WGS sequence"/>
</dbReference>
<dbReference type="OrthoDB" id="7871425at2"/>
<name>A0A0D0PZ80_9RHOB</name>
<organism evidence="2 3">
    <name type="scientific">Wenxinia marina DSM 24838</name>
    <dbReference type="NCBI Taxonomy" id="1123501"/>
    <lineage>
        <taxon>Bacteria</taxon>
        <taxon>Pseudomonadati</taxon>
        <taxon>Pseudomonadota</taxon>
        <taxon>Alphaproteobacteria</taxon>
        <taxon>Rhodobacterales</taxon>
        <taxon>Roseobacteraceae</taxon>
        <taxon>Wenxinia</taxon>
    </lineage>
</organism>
<dbReference type="STRING" id="1123501.Wenmar_03798"/>
<evidence type="ECO:0008006" key="4">
    <source>
        <dbReference type="Google" id="ProtNLM"/>
    </source>
</evidence>
<proteinExistence type="predicted"/>
<accession>A0A0D0PZ80</accession>
<evidence type="ECO:0000313" key="2">
    <source>
        <dbReference type="EMBL" id="KIQ67669.1"/>
    </source>
</evidence>
<keyword evidence="1" id="KW-0732">Signal</keyword>
<dbReference type="RefSeq" id="WP_018303188.1">
    <property type="nucleotide sequence ID" value="NZ_KB902291.1"/>
</dbReference>
<dbReference type="AlphaFoldDB" id="A0A0D0PZ80"/>
<evidence type="ECO:0000256" key="1">
    <source>
        <dbReference type="SAM" id="SignalP"/>
    </source>
</evidence>
<keyword evidence="3" id="KW-1185">Reference proteome</keyword>
<evidence type="ECO:0000313" key="3">
    <source>
        <dbReference type="Proteomes" id="UP000035100"/>
    </source>
</evidence>
<feature type="signal peptide" evidence="1">
    <location>
        <begin position="1"/>
        <end position="26"/>
    </location>
</feature>
<protein>
    <recommendedName>
        <fullName evidence="4">Secreted protein</fullName>
    </recommendedName>
</protein>
<reference evidence="2 3" key="1">
    <citation type="submission" date="2013-01" db="EMBL/GenBank/DDBJ databases">
        <authorList>
            <person name="Fiebig A."/>
            <person name="Goeker M."/>
            <person name="Klenk H.-P.P."/>
        </authorList>
    </citation>
    <scope>NUCLEOTIDE SEQUENCE [LARGE SCALE GENOMIC DNA]</scope>
    <source>
        <strain evidence="2 3">DSM 24838</strain>
    </source>
</reference>
<dbReference type="eggNOG" id="ENOG502ZHA2">
    <property type="taxonomic scope" value="Bacteria"/>
</dbReference>
<comment type="caution">
    <text evidence="2">The sequence shown here is derived from an EMBL/GenBank/DDBJ whole genome shotgun (WGS) entry which is preliminary data.</text>
</comment>
<feature type="chain" id="PRO_5002230075" description="Secreted protein" evidence="1">
    <location>
        <begin position="27"/>
        <end position="198"/>
    </location>
</feature>
<dbReference type="EMBL" id="AONG01000021">
    <property type="protein sequence ID" value="KIQ67669.1"/>
    <property type="molecule type" value="Genomic_DNA"/>
</dbReference>
<dbReference type="PROSITE" id="PS51257">
    <property type="entry name" value="PROKAR_LIPOPROTEIN"/>
    <property type="match status" value="1"/>
</dbReference>
<sequence>MRGPATFAAARNALASLAFSAGTAAACEDVGQGAQFCPEDMPQLLTPAPDHFGIVAFRDGAGRVVMVEAAEPMDLGDDPVATLRARLNDMAELAIGGDIHGFVPLIEDRPSGLPAPAVRFAFRVAEDLTEGEHELDDHAHDGPGAIGRPTTMALTLMGDASGTLFVSTVAEGEEYMTEAHALLHQAALEAVTWPEGDE</sequence>